<proteinExistence type="predicted"/>
<reference evidence="1 2" key="1">
    <citation type="journal article" date="2012" name="J. Virol.">
        <title>Genome, Integration, and Transduction of a Novel Temperate Phage of Helicobacter pylori.</title>
        <authorList>
            <person name="Luo C.H."/>
            <person name="Chiou P.Y."/>
            <person name="Yang C.Y."/>
            <person name="Lin N.T."/>
        </authorList>
    </citation>
    <scope>NUCLEOTIDE SEQUENCE [LARGE SCALE GENOMIC DNA]</scope>
</reference>
<accession>I6P012</accession>
<sequence length="523" mass="61024">MDKQRALKELAVRELAIRELARRDFYQFVRLKWERYENKPFLDNWHIKYLCRVLECTQPNTCQSDELIRRLILNMPPSYGKTEIIARCFIAWSLGKDRTKKIFYISYSDELCRKIANQVRDLMSSSFYKAIFFNEPLEFLQNNAREFILREGGGLFVTTLKSALTGFHANQILIDDPIKVSGMNSKKEVSLVNYNFKESVISRLQNTESNITILMQRLGTNDLCGFLQSEREFDEKTIRKWKIIQLKALNKDQEFYKIKDFEHTRKKDTPLFEAKHNKEQLEALRLQMGNDEFSAQYQQDPVVSSGGYFEPQYFSRVFTHELGEMNTYIFVDNALSLSQNADNRAIVVVGVENYKESVRYIVLDCFFGIWSEEETIKHILAAKEKYKDAKTFIESDGGGLILYRLLLVALARHNEQNKQNNKGLLSDEIICYTPSRKISKVDKIKAIRPFYNTGFLVFSHSSNNTGQIEKELFSFNPDKPFKKDDCIDALASAIMHESVKAPIKREVKETHNARFHAKPTWRI</sequence>
<name>I6P012_9CAUD</name>
<dbReference type="OrthoDB" id="1901at10239"/>
<keyword evidence="2" id="KW-1185">Reference proteome</keyword>
<dbReference type="KEGG" id="vg:14013632"/>
<dbReference type="Proteomes" id="UP000002924">
    <property type="component" value="Segment"/>
</dbReference>
<protein>
    <submittedName>
        <fullName evidence="1">Terminsae large subunit</fullName>
    </submittedName>
</protein>
<dbReference type="RefSeq" id="YP_007005682.1">
    <property type="nucleotide sequence ID" value="NC_019512.1"/>
</dbReference>
<dbReference type="GeneID" id="14013632"/>
<evidence type="ECO:0000313" key="2">
    <source>
        <dbReference type="Proteomes" id="UP000002924"/>
    </source>
</evidence>
<dbReference type="EMBL" id="JQ617284">
    <property type="protein sequence ID" value="AFC61920.1"/>
    <property type="molecule type" value="Genomic_DNA"/>
</dbReference>
<dbReference type="Gene3D" id="3.40.50.300">
    <property type="entry name" value="P-loop containing nucleotide triphosphate hydrolases"/>
    <property type="match status" value="1"/>
</dbReference>
<dbReference type="InterPro" id="IPR027417">
    <property type="entry name" value="P-loop_NTPase"/>
</dbReference>
<organism evidence="1 2">
    <name type="scientific">Helicobacter phage 1961P</name>
    <dbReference type="NCBI Taxonomy" id="1154995"/>
    <lineage>
        <taxon>Viruses</taxon>
        <taxon>Duplodnaviria</taxon>
        <taxon>Heunggongvirae</taxon>
        <taxon>Uroviricota</taxon>
        <taxon>Caudoviricetes</taxon>
        <taxon>Schmidvirus</taxon>
        <taxon>Schmidvirus sv1961P</taxon>
    </lineage>
</organism>
<evidence type="ECO:0000313" key="1">
    <source>
        <dbReference type="EMBL" id="AFC61920.1"/>
    </source>
</evidence>